<feature type="domain" description="G" evidence="3">
    <location>
        <begin position="84"/>
        <end position="195"/>
    </location>
</feature>
<comment type="caution">
    <text evidence="4">The sequence shown here is derived from an EMBL/GenBank/DDBJ whole genome shotgun (WGS) entry which is preliminary data.</text>
</comment>
<protein>
    <recommendedName>
        <fullName evidence="3">G domain-containing protein</fullName>
    </recommendedName>
</protein>
<dbReference type="GO" id="GO:0002098">
    <property type="term" value="P:tRNA wobble uridine modification"/>
    <property type="evidence" value="ECO:0007669"/>
    <property type="project" value="TreeGrafter"/>
</dbReference>
<reference evidence="4" key="1">
    <citation type="submission" date="2021-01" db="EMBL/GenBank/DDBJ databases">
        <title>Whole genome shotgun sequence of Actinoplanes tereljensis NBRC 105297.</title>
        <authorList>
            <person name="Komaki H."/>
            <person name="Tamura T."/>
        </authorList>
    </citation>
    <scope>NUCLEOTIDE SEQUENCE</scope>
    <source>
        <strain evidence="4">NBRC 105297</strain>
    </source>
</reference>
<dbReference type="SUPFAM" id="SSF52540">
    <property type="entry name" value="P-loop containing nucleoside triphosphate hydrolases"/>
    <property type="match status" value="2"/>
</dbReference>
<name>A0A919NK11_9ACTN</name>
<dbReference type="PANTHER" id="PTHR42714">
    <property type="entry name" value="TRNA MODIFICATION GTPASE GTPBP3"/>
    <property type="match status" value="1"/>
</dbReference>
<dbReference type="PANTHER" id="PTHR42714:SF2">
    <property type="entry name" value="TRNA MODIFICATION GTPASE GTPBP3, MITOCHONDRIAL"/>
    <property type="match status" value="1"/>
</dbReference>
<sequence length="1263" mass="136659">MTSMDLGEATRRAVEQSRPYAVWLSDLLGDLSGTLRKMPRPQAAADYPDLRESAKLDRVLVEAVVDELLATREVLRGSIDHFNIVLFGRTMAGKSTAIETLIGGDGRSISDGQCDNTVEVEKIDLDGYRLYDTPGVDGWGRSVEREQLEELAEGAVAEADLVVLCFDSFGQQDTEFGKVASWVAAYGKPAVALFNVKNALWRMPNRVGDPETRLRLSETVAEHAGHIAAGLAEIGLGEVPIVAVHSHRAFTARASDDYAGPNAVAIHRQRADLDAGTLWEWSNFGTFTGLVETAIATDAVELRLGRVFQQVIGALDRADVIFYQQVEEPAEATAEPIEDGLRRILTQLGEPAAGNPQLATLRAHLAELRGVHGRPIEVVEAGTAQRYARDVIASATTALRTAALHKADEAVDAAISSGTKWTSEQFVARVFDSRAAEERSRQVLTDLSKYLDEGLGLAVADMRAEVKLAEKATDLVDGRAGRHLRKWGYGVQYGGVAAGAVAIAIGISPIGWAIGTGVLVAAGVSLVAGWVGKLLRRNAAAKKAEAQNAARLGARQAVNDALDGFEQALLGQFDAMIANGQAGAAAPAAARAVHLRRSVAAVNARRATIQAHRRAVDDTKSSWRAESRPGGETEDWTATDILRAAEVRYEQTTGLIGADLWLGESWIEAEERPEVVVTVAARPAAPRPRRVFRQFRRTLRTFTESITAVPRPGSAKEWLGQARDVLGHEPGFRPYLDELSTLDAGDKPRVVLCGDYDTGKSSFIRRLLVDAGLPVPHSLKIRGNPTTAVVAEYDCGDFILVDTPGFHSGVPAHTEVARAALADAAGVLYLFGGNLVRADRTDLTAVLAGDPEVGLPAKAGRALFVINRADELCPDPVADLDGYAKLCDRKREELHTALGTPSVSLDQIFCIAADPFQSGGRRPADYDAFRDWDGVDELREALADITARLRVNAGDVAILGGGLTRVARWRTGLSAELAAIDERTRQIDQLIIEMQRREQTGRAMAKERSSALGRQLSDFAMALVREAFAQPEGGQERLALRLDNLAEDQAFIDLVNRWQKTGAKQIKGWCKEARKGLSVLVDRESFAQAFPDRPDSPNTDVLRRSFRRNVRDVVRGATGFLAKAADRINAARAAKATADVVAKASSLAKFSVALQGVTMLWDVYSLIREAKEEEARARAEIKLRAEVDATAQALAAAYVATDPSLAELDAVLRALGVAQQQLSREAENEEEPAAAVRDRIRRCDDIAADARHRLGTEENRHGR</sequence>
<evidence type="ECO:0000313" key="4">
    <source>
        <dbReference type="EMBL" id="GIF20154.1"/>
    </source>
</evidence>
<dbReference type="EMBL" id="BOMY01000021">
    <property type="protein sequence ID" value="GIF20154.1"/>
    <property type="molecule type" value="Genomic_DNA"/>
</dbReference>
<accession>A0A919NK11</accession>
<keyword evidence="2" id="KW-1133">Transmembrane helix</keyword>
<gene>
    <name evidence="4" type="ORF">Ate02nite_28840</name>
</gene>
<feature type="compositionally biased region" description="Basic and acidic residues" evidence="1">
    <location>
        <begin position="614"/>
        <end position="631"/>
    </location>
</feature>
<evidence type="ECO:0000256" key="2">
    <source>
        <dbReference type="SAM" id="Phobius"/>
    </source>
</evidence>
<keyword evidence="2" id="KW-0812">Transmembrane</keyword>
<keyword evidence="2" id="KW-0472">Membrane</keyword>
<proteinExistence type="predicted"/>
<feature type="transmembrane region" description="Helical" evidence="2">
    <location>
        <begin position="487"/>
        <end position="507"/>
    </location>
</feature>
<evidence type="ECO:0000259" key="3">
    <source>
        <dbReference type="Pfam" id="PF01926"/>
    </source>
</evidence>
<dbReference type="InterPro" id="IPR027417">
    <property type="entry name" value="P-loop_NTPase"/>
</dbReference>
<dbReference type="GO" id="GO:0030488">
    <property type="term" value="P:tRNA methylation"/>
    <property type="evidence" value="ECO:0007669"/>
    <property type="project" value="TreeGrafter"/>
</dbReference>
<organism evidence="4 5">
    <name type="scientific">Paractinoplanes tereljensis</name>
    <dbReference type="NCBI Taxonomy" id="571912"/>
    <lineage>
        <taxon>Bacteria</taxon>
        <taxon>Bacillati</taxon>
        <taxon>Actinomycetota</taxon>
        <taxon>Actinomycetes</taxon>
        <taxon>Micromonosporales</taxon>
        <taxon>Micromonosporaceae</taxon>
        <taxon>Paractinoplanes</taxon>
    </lineage>
</organism>
<evidence type="ECO:0000313" key="5">
    <source>
        <dbReference type="Proteomes" id="UP000623608"/>
    </source>
</evidence>
<dbReference type="Gene3D" id="3.40.50.300">
    <property type="entry name" value="P-loop containing nucleotide triphosphate hydrolases"/>
    <property type="match status" value="2"/>
</dbReference>
<dbReference type="Proteomes" id="UP000623608">
    <property type="component" value="Unassembled WGS sequence"/>
</dbReference>
<evidence type="ECO:0000256" key="1">
    <source>
        <dbReference type="SAM" id="MobiDB-lite"/>
    </source>
</evidence>
<dbReference type="GO" id="GO:0005525">
    <property type="term" value="F:GTP binding"/>
    <property type="evidence" value="ECO:0007669"/>
    <property type="project" value="InterPro"/>
</dbReference>
<dbReference type="Pfam" id="PF01926">
    <property type="entry name" value="MMR_HSR1"/>
    <property type="match status" value="1"/>
</dbReference>
<keyword evidence="5" id="KW-1185">Reference proteome</keyword>
<feature type="transmembrane region" description="Helical" evidence="2">
    <location>
        <begin position="513"/>
        <end position="532"/>
    </location>
</feature>
<feature type="region of interest" description="Disordered" evidence="1">
    <location>
        <begin position="613"/>
        <end position="634"/>
    </location>
</feature>
<dbReference type="GO" id="GO:0005829">
    <property type="term" value="C:cytosol"/>
    <property type="evidence" value="ECO:0007669"/>
    <property type="project" value="TreeGrafter"/>
</dbReference>
<dbReference type="InterPro" id="IPR006073">
    <property type="entry name" value="GTP-bd"/>
</dbReference>
<dbReference type="AlphaFoldDB" id="A0A919NK11"/>